<comment type="subcellular location">
    <subcellularLocation>
        <location evidence="3">Cytoplasm</location>
    </subcellularLocation>
    <subcellularLocation>
        <location evidence="2">Nucleus</location>
    </subcellularLocation>
</comment>
<keyword evidence="6" id="KW-0539">Nucleus</keyword>
<reference evidence="7 8" key="1">
    <citation type="journal article" date="2011" name="Science">
        <title>The Selaginella genome identifies genetic changes associated with the evolution of vascular plants.</title>
        <authorList>
            <person name="Banks J.A."/>
            <person name="Nishiyama T."/>
            <person name="Hasebe M."/>
            <person name="Bowman J.L."/>
            <person name="Gribskov M."/>
            <person name="dePamphilis C."/>
            <person name="Albert V.A."/>
            <person name="Aono N."/>
            <person name="Aoyama T."/>
            <person name="Ambrose B.A."/>
            <person name="Ashton N.W."/>
            <person name="Axtell M.J."/>
            <person name="Barker E."/>
            <person name="Barker M.S."/>
            <person name="Bennetzen J.L."/>
            <person name="Bonawitz N.D."/>
            <person name="Chapple C."/>
            <person name="Cheng C."/>
            <person name="Correa L.G."/>
            <person name="Dacre M."/>
            <person name="DeBarry J."/>
            <person name="Dreyer I."/>
            <person name="Elias M."/>
            <person name="Engstrom E.M."/>
            <person name="Estelle M."/>
            <person name="Feng L."/>
            <person name="Finet C."/>
            <person name="Floyd S.K."/>
            <person name="Frommer W.B."/>
            <person name="Fujita T."/>
            <person name="Gramzow L."/>
            <person name="Gutensohn M."/>
            <person name="Harholt J."/>
            <person name="Hattori M."/>
            <person name="Heyl A."/>
            <person name="Hirai T."/>
            <person name="Hiwatashi Y."/>
            <person name="Ishikawa M."/>
            <person name="Iwata M."/>
            <person name="Karol K.G."/>
            <person name="Koehler B."/>
            <person name="Kolukisaoglu U."/>
            <person name="Kubo M."/>
            <person name="Kurata T."/>
            <person name="Lalonde S."/>
            <person name="Li K."/>
            <person name="Li Y."/>
            <person name="Litt A."/>
            <person name="Lyons E."/>
            <person name="Manning G."/>
            <person name="Maruyama T."/>
            <person name="Michael T.P."/>
            <person name="Mikami K."/>
            <person name="Miyazaki S."/>
            <person name="Morinaga S."/>
            <person name="Murata T."/>
            <person name="Mueller-Roeber B."/>
            <person name="Nelson D.R."/>
            <person name="Obara M."/>
            <person name="Oguri Y."/>
            <person name="Olmstead R.G."/>
            <person name="Onodera N."/>
            <person name="Petersen B.L."/>
            <person name="Pils B."/>
            <person name="Prigge M."/>
            <person name="Rensing S.A."/>
            <person name="Riano-Pachon D.M."/>
            <person name="Roberts A.W."/>
            <person name="Sato Y."/>
            <person name="Scheller H.V."/>
            <person name="Schulz B."/>
            <person name="Schulz C."/>
            <person name="Shakirov E.V."/>
            <person name="Shibagaki N."/>
            <person name="Shinohara N."/>
            <person name="Shippen D.E."/>
            <person name="Soerensen I."/>
            <person name="Sotooka R."/>
            <person name="Sugimoto N."/>
            <person name="Sugita M."/>
            <person name="Sumikawa N."/>
            <person name="Tanurdzic M."/>
            <person name="Theissen G."/>
            <person name="Ulvskov P."/>
            <person name="Wakazuki S."/>
            <person name="Weng J.K."/>
            <person name="Willats W.W."/>
            <person name="Wipf D."/>
            <person name="Wolf P.G."/>
            <person name="Yang L."/>
            <person name="Zimmer A.D."/>
            <person name="Zhu Q."/>
            <person name="Mitros T."/>
            <person name="Hellsten U."/>
            <person name="Loque D."/>
            <person name="Otillar R."/>
            <person name="Salamov A."/>
            <person name="Schmutz J."/>
            <person name="Shapiro H."/>
            <person name="Lindquist E."/>
            <person name="Lucas S."/>
            <person name="Rokhsar D."/>
            <person name="Grigoriev I.V."/>
        </authorList>
    </citation>
    <scope>NUCLEOTIDE SEQUENCE [LARGE SCALE GENOMIC DNA]</scope>
</reference>
<evidence type="ECO:0000256" key="5">
    <source>
        <dbReference type="ARBA" id="ARBA00022490"/>
    </source>
</evidence>
<protein>
    <recommendedName>
        <fullName evidence="4">Cilia- and flagella-associated protein 299</fullName>
    </recommendedName>
</protein>
<dbReference type="Pfam" id="PF14713">
    <property type="entry name" value="DUF4464"/>
    <property type="match status" value="1"/>
</dbReference>
<sequence length="151" mass="17545">SYEDYLDSQISATDLFYLEDIDLARKLIELGYRSNAEIMTRNQFVAQKEAAEQARLLALKKVPKKIFSSGKDLSGFPVLQALAEREIPIRNGTLSTIVYIRDFNAKGHEISGYVDYGERIRTEDLEPVFELKKRFLPALFDLSYYNWYKIF</sequence>
<dbReference type="GO" id="GO:0005634">
    <property type="term" value="C:nucleus"/>
    <property type="evidence" value="ECO:0007669"/>
    <property type="project" value="UniProtKB-SubCell"/>
</dbReference>
<dbReference type="PANTHER" id="PTHR33588">
    <property type="entry name" value="CILIA- AND FLAGELLA-ASSOCIATED PROTEIN 299"/>
    <property type="match status" value="1"/>
</dbReference>
<dbReference type="OrthoDB" id="2136125at2759"/>
<name>D8REB2_SELML</name>
<feature type="non-terminal residue" evidence="7">
    <location>
        <position position="1"/>
    </location>
</feature>
<dbReference type="PANTHER" id="PTHR33588:SF1">
    <property type="entry name" value="CILIA- AND FLAGELLA-ASSOCIATED PROTEIN 299"/>
    <property type="match status" value="1"/>
</dbReference>
<dbReference type="AlphaFoldDB" id="D8REB2"/>
<comment type="function">
    <text evidence="1">May be involved in spermatogenesis.</text>
</comment>
<dbReference type="Gramene" id="EFJ29413">
    <property type="protein sequence ID" value="EFJ29413"/>
    <property type="gene ID" value="SELMODRAFT_91784"/>
</dbReference>
<evidence type="ECO:0000313" key="7">
    <source>
        <dbReference type="EMBL" id="EFJ29413.1"/>
    </source>
</evidence>
<dbReference type="InterPro" id="IPR027887">
    <property type="entry name" value="DUF4464"/>
</dbReference>
<evidence type="ECO:0000313" key="8">
    <source>
        <dbReference type="Proteomes" id="UP000001514"/>
    </source>
</evidence>
<dbReference type="GO" id="GO:0005737">
    <property type="term" value="C:cytoplasm"/>
    <property type="evidence" value="ECO:0007669"/>
    <property type="project" value="UniProtKB-SubCell"/>
</dbReference>
<evidence type="ECO:0000256" key="1">
    <source>
        <dbReference type="ARBA" id="ARBA00003056"/>
    </source>
</evidence>
<dbReference type="eggNOG" id="ENOG502QSP8">
    <property type="taxonomic scope" value="Eukaryota"/>
</dbReference>
<accession>D8REB2</accession>
<dbReference type="Proteomes" id="UP000001514">
    <property type="component" value="Unassembled WGS sequence"/>
</dbReference>
<dbReference type="HOGENOM" id="CLU_070912_0_2_1"/>
<organism evidence="8">
    <name type="scientific">Selaginella moellendorffii</name>
    <name type="common">Spikemoss</name>
    <dbReference type="NCBI Taxonomy" id="88036"/>
    <lineage>
        <taxon>Eukaryota</taxon>
        <taxon>Viridiplantae</taxon>
        <taxon>Streptophyta</taxon>
        <taxon>Embryophyta</taxon>
        <taxon>Tracheophyta</taxon>
        <taxon>Lycopodiopsida</taxon>
        <taxon>Selaginellales</taxon>
        <taxon>Selaginellaceae</taxon>
        <taxon>Selaginella</taxon>
    </lineage>
</organism>
<dbReference type="STRING" id="88036.D8REB2"/>
<dbReference type="OMA" id="VIFFDHI"/>
<evidence type="ECO:0000256" key="2">
    <source>
        <dbReference type="ARBA" id="ARBA00004123"/>
    </source>
</evidence>
<dbReference type="KEGG" id="smo:SELMODRAFT_91784"/>
<keyword evidence="8" id="KW-1185">Reference proteome</keyword>
<dbReference type="InParanoid" id="D8REB2"/>
<evidence type="ECO:0000256" key="4">
    <source>
        <dbReference type="ARBA" id="ARBA00021436"/>
    </source>
</evidence>
<evidence type="ECO:0000256" key="3">
    <source>
        <dbReference type="ARBA" id="ARBA00004496"/>
    </source>
</evidence>
<keyword evidence="5" id="KW-0963">Cytoplasm</keyword>
<evidence type="ECO:0000256" key="6">
    <source>
        <dbReference type="ARBA" id="ARBA00023242"/>
    </source>
</evidence>
<proteinExistence type="predicted"/>
<gene>
    <name evidence="7" type="ORF">SELMODRAFT_91784</name>
</gene>
<dbReference type="EMBL" id="GL377577">
    <property type="protein sequence ID" value="EFJ29413.1"/>
    <property type="molecule type" value="Genomic_DNA"/>
</dbReference>